<dbReference type="AlphaFoldDB" id="A0A8H4A5F7"/>
<proteinExistence type="predicted"/>
<gene>
    <name evidence="1" type="ORF">F8M41_007313</name>
</gene>
<dbReference type="EMBL" id="WTPW01001732">
    <property type="protein sequence ID" value="KAF0417817.1"/>
    <property type="molecule type" value="Genomic_DNA"/>
</dbReference>
<organism evidence="1 2">
    <name type="scientific">Gigaspora margarita</name>
    <dbReference type="NCBI Taxonomy" id="4874"/>
    <lineage>
        <taxon>Eukaryota</taxon>
        <taxon>Fungi</taxon>
        <taxon>Fungi incertae sedis</taxon>
        <taxon>Mucoromycota</taxon>
        <taxon>Glomeromycotina</taxon>
        <taxon>Glomeromycetes</taxon>
        <taxon>Diversisporales</taxon>
        <taxon>Gigasporaceae</taxon>
        <taxon>Gigaspora</taxon>
    </lineage>
</organism>
<evidence type="ECO:0000313" key="1">
    <source>
        <dbReference type="EMBL" id="KAF0417817.1"/>
    </source>
</evidence>
<comment type="caution">
    <text evidence="1">The sequence shown here is derived from an EMBL/GenBank/DDBJ whole genome shotgun (WGS) entry which is preliminary data.</text>
</comment>
<evidence type="ECO:0000313" key="2">
    <source>
        <dbReference type="Proteomes" id="UP000439903"/>
    </source>
</evidence>
<reference evidence="1 2" key="1">
    <citation type="journal article" date="2019" name="Environ. Microbiol.">
        <title>At the nexus of three kingdoms: the genome of the mycorrhizal fungus Gigaspora margarita provides insights into plant, endobacterial and fungal interactions.</title>
        <authorList>
            <person name="Venice F."/>
            <person name="Ghignone S."/>
            <person name="Salvioli di Fossalunga A."/>
            <person name="Amselem J."/>
            <person name="Novero M."/>
            <person name="Xianan X."/>
            <person name="Sedzielewska Toro K."/>
            <person name="Morin E."/>
            <person name="Lipzen A."/>
            <person name="Grigoriev I.V."/>
            <person name="Henrissat B."/>
            <person name="Martin F.M."/>
            <person name="Bonfante P."/>
        </authorList>
    </citation>
    <scope>NUCLEOTIDE SEQUENCE [LARGE SCALE GENOMIC DNA]</scope>
    <source>
        <strain evidence="1 2">BEG34</strain>
    </source>
</reference>
<protein>
    <submittedName>
        <fullName evidence="1">Uncharacterized protein</fullName>
    </submittedName>
</protein>
<name>A0A8H4A5F7_GIGMA</name>
<sequence>MQLFSLPKLFTSHDIGDIKFQTSNIGVGKTKELVQDSKNSIESQGLKDFQKVAAEPITQAYTLPICHAHNPSFYVTNI</sequence>
<dbReference type="Proteomes" id="UP000439903">
    <property type="component" value="Unassembled WGS sequence"/>
</dbReference>
<accession>A0A8H4A5F7</accession>
<keyword evidence="2" id="KW-1185">Reference proteome</keyword>
<dbReference type="OrthoDB" id="2369639at2759"/>